<dbReference type="CDD" id="cd01948">
    <property type="entry name" value="EAL"/>
    <property type="match status" value="1"/>
</dbReference>
<proteinExistence type="predicted"/>
<dbReference type="EMBL" id="BJVI01000047">
    <property type="protein sequence ID" value="GEL19815.1"/>
    <property type="molecule type" value="Genomic_DNA"/>
</dbReference>
<dbReference type="PROSITE" id="PS50883">
    <property type="entry name" value="EAL"/>
    <property type="match status" value="1"/>
</dbReference>
<dbReference type="Gene3D" id="3.30.70.270">
    <property type="match status" value="1"/>
</dbReference>
<dbReference type="SMART" id="SM00052">
    <property type="entry name" value="EAL"/>
    <property type="match status" value="1"/>
</dbReference>
<dbReference type="PANTHER" id="PTHR44757">
    <property type="entry name" value="DIGUANYLATE CYCLASE DGCP"/>
    <property type="match status" value="1"/>
</dbReference>
<dbReference type="SMART" id="SM00091">
    <property type="entry name" value="PAS"/>
    <property type="match status" value="1"/>
</dbReference>
<feature type="region of interest" description="Disordered" evidence="1">
    <location>
        <begin position="1"/>
        <end position="21"/>
    </location>
</feature>
<dbReference type="InterPro" id="IPR052155">
    <property type="entry name" value="Biofilm_reg_signaling"/>
</dbReference>
<evidence type="ECO:0000313" key="4">
    <source>
        <dbReference type="EMBL" id="GEL19815.1"/>
    </source>
</evidence>
<reference evidence="4 5" key="1">
    <citation type="submission" date="2019-07" db="EMBL/GenBank/DDBJ databases">
        <title>Whole genome shotgun sequence of Pseudonocardia asaccharolytica NBRC 16224.</title>
        <authorList>
            <person name="Hosoyama A."/>
            <person name="Uohara A."/>
            <person name="Ohji S."/>
            <person name="Ichikawa N."/>
        </authorList>
    </citation>
    <scope>NUCLEOTIDE SEQUENCE [LARGE SCALE GENOMIC DNA]</scope>
    <source>
        <strain evidence="4 5">NBRC 16224</strain>
    </source>
</reference>
<dbReference type="NCBIfam" id="TIGR00229">
    <property type="entry name" value="sensory_box"/>
    <property type="match status" value="1"/>
</dbReference>
<dbReference type="InterPro" id="IPR035965">
    <property type="entry name" value="PAS-like_dom_sf"/>
</dbReference>
<dbReference type="Pfam" id="PF00990">
    <property type="entry name" value="GGDEF"/>
    <property type="match status" value="1"/>
</dbReference>
<dbReference type="InterPro" id="IPR000014">
    <property type="entry name" value="PAS"/>
</dbReference>
<dbReference type="InterPro" id="IPR043128">
    <property type="entry name" value="Rev_trsase/Diguanyl_cyclase"/>
</dbReference>
<sequence length="859" mass="91074">MAAAEPATHADLRQAVSGGTRPEAVRFAGQLAKAISRRSRAADPPVATAAETAEPAEPGGAATQPRPLRLVAPPAVGSGEVVPLPAAPALVCDHSGRVLQANPAFWRLAGRRTDEPGDSPLGLRLPQLLVGPDTDARLVRADGALVRVRVIRWDLPGERQAVLPVELDEQTSRRWTTELERMARAGTWSYDLGTATLTRSETLQELYRSVGIDPDTGSGAIEGEQVALLCQALRAGTRAPDHHVELPLPGERMLSCRAHIERAQDGSPVRLIGTVRDLSVQRLAEARVRTSGRRFADLMGLVPDGIGLIDPSGRIVEANAALCALLDVPLERLRGTLAGALAAEPEQLGPDGLPNWLRRVPPGAEHGYRIPAVPLLRGDGTRVWCAVGVSMTWFDDGGTLWLVVCTDIEERRRAAELLRTAGTVDELTRLPNRAAALELVDGLLAGPARDQVALVCGDLDDFARVNSSLGHEAGDDLLVTLAGRLQRELPFGCTAARLSGDEFVVICTDHREVGGPDALARTVAELLGTTVAVRGRPVHLTASVGLATPPPEGDGTPVRAADLLRFAEVAMHEAKRRSRGGIGMATDGAVRSATGQLELEAELRAAIADDRLVLEYQPVVAPDGTVLSAEALVRWPHPERGLISPADFLPVAQRGGLLRELDLWVLGTAARAAASWPVHLGRPIAVAVNLAGLLPADQGFLELVTAAVEQAGLAWDRLVCELVETSLVALPPHALAAMAALTERGVRFAVDDFGTGYSSLARLKKLPAQTVKVDRAFVAGVDSDPADFAVARAVVDMARSMGRSTVAEGVETAEQFHVLRGIGVDAYQGWLFSRPLRAEAIRALLTGDRLPTPAVAING</sequence>
<evidence type="ECO:0008006" key="6">
    <source>
        <dbReference type="Google" id="ProtNLM"/>
    </source>
</evidence>
<dbReference type="Gene3D" id="3.30.450.20">
    <property type="entry name" value="PAS domain"/>
    <property type="match status" value="2"/>
</dbReference>
<dbReference type="Pfam" id="PF00563">
    <property type="entry name" value="EAL"/>
    <property type="match status" value="1"/>
</dbReference>
<dbReference type="CDD" id="cd00130">
    <property type="entry name" value="PAS"/>
    <property type="match status" value="1"/>
</dbReference>
<feature type="domain" description="GGDEF" evidence="3">
    <location>
        <begin position="450"/>
        <end position="587"/>
    </location>
</feature>
<feature type="region of interest" description="Disordered" evidence="1">
    <location>
        <begin position="36"/>
        <end position="67"/>
    </location>
</feature>
<dbReference type="InterPro" id="IPR035919">
    <property type="entry name" value="EAL_sf"/>
</dbReference>
<dbReference type="Proteomes" id="UP000321328">
    <property type="component" value="Unassembled WGS sequence"/>
</dbReference>
<dbReference type="InterPro" id="IPR000160">
    <property type="entry name" value="GGDEF_dom"/>
</dbReference>
<protein>
    <recommendedName>
        <fullName evidence="6">GGDEF domain-containing protein</fullName>
    </recommendedName>
</protein>
<dbReference type="Pfam" id="PF13426">
    <property type="entry name" value="PAS_9"/>
    <property type="match status" value="1"/>
</dbReference>
<dbReference type="SMART" id="SM00267">
    <property type="entry name" value="GGDEF"/>
    <property type="match status" value="1"/>
</dbReference>
<evidence type="ECO:0000259" key="3">
    <source>
        <dbReference type="PROSITE" id="PS50887"/>
    </source>
</evidence>
<comment type="caution">
    <text evidence="4">The sequence shown here is derived from an EMBL/GenBank/DDBJ whole genome shotgun (WGS) entry which is preliminary data.</text>
</comment>
<accession>A0A511D4X2</accession>
<evidence type="ECO:0000256" key="1">
    <source>
        <dbReference type="SAM" id="MobiDB-lite"/>
    </source>
</evidence>
<gene>
    <name evidence="4" type="ORF">PA7_36520</name>
</gene>
<organism evidence="4 5">
    <name type="scientific">Pseudonocardia asaccharolytica DSM 44247 = NBRC 16224</name>
    <dbReference type="NCBI Taxonomy" id="1123024"/>
    <lineage>
        <taxon>Bacteria</taxon>
        <taxon>Bacillati</taxon>
        <taxon>Actinomycetota</taxon>
        <taxon>Actinomycetes</taxon>
        <taxon>Pseudonocardiales</taxon>
        <taxon>Pseudonocardiaceae</taxon>
        <taxon>Pseudonocardia</taxon>
    </lineage>
</organism>
<evidence type="ECO:0000259" key="2">
    <source>
        <dbReference type="PROSITE" id="PS50883"/>
    </source>
</evidence>
<dbReference type="AlphaFoldDB" id="A0A511D4X2"/>
<dbReference type="CDD" id="cd01949">
    <property type="entry name" value="GGDEF"/>
    <property type="match status" value="1"/>
</dbReference>
<dbReference type="PROSITE" id="PS50887">
    <property type="entry name" value="GGDEF"/>
    <property type="match status" value="1"/>
</dbReference>
<feature type="domain" description="EAL" evidence="2">
    <location>
        <begin position="596"/>
        <end position="849"/>
    </location>
</feature>
<evidence type="ECO:0000313" key="5">
    <source>
        <dbReference type="Proteomes" id="UP000321328"/>
    </source>
</evidence>
<keyword evidence="5" id="KW-1185">Reference proteome</keyword>
<dbReference type="PANTHER" id="PTHR44757:SF2">
    <property type="entry name" value="BIOFILM ARCHITECTURE MAINTENANCE PROTEIN MBAA"/>
    <property type="match status" value="1"/>
</dbReference>
<dbReference type="Gene3D" id="3.20.20.450">
    <property type="entry name" value="EAL domain"/>
    <property type="match status" value="1"/>
</dbReference>
<dbReference type="STRING" id="1123024.GCA_000423625_01473"/>
<feature type="compositionally biased region" description="Low complexity" evidence="1">
    <location>
        <begin position="42"/>
        <end position="63"/>
    </location>
</feature>
<dbReference type="NCBIfam" id="TIGR00254">
    <property type="entry name" value="GGDEF"/>
    <property type="match status" value="1"/>
</dbReference>
<dbReference type="SUPFAM" id="SSF141868">
    <property type="entry name" value="EAL domain-like"/>
    <property type="match status" value="1"/>
</dbReference>
<name>A0A511D4X2_9PSEU</name>
<dbReference type="InterPro" id="IPR013656">
    <property type="entry name" value="PAS_4"/>
</dbReference>
<dbReference type="SUPFAM" id="SSF55785">
    <property type="entry name" value="PYP-like sensor domain (PAS domain)"/>
    <property type="match status" value="1"/>
</dbReference>
<dbReference type="SUPFAM" id="SSF55073">
    <property type="entry name" value="Nucleotide cyclase"/>
    <property type="match status" value="1"/>
</dbReference>
<dbReference type="Pfam" id="PF08448">
    <property type="entry name" value="PAS_4"/>
    <property type="match status" value="1"/>
</dbReference>
<dbReference type="InterPro" id="IPR001633">
    <property type="entry name" value="EAL_dom"/>
</dbReference>
<dbReference type="InterPro" id="IPR029787">
    <property type="entry name" value="Nucleotide_cyclase"/>
</dbReference>